<keyword evidence="2" id="KW-0449">Lipoprotein</keyword>
<dbReference type="AlphaFoldDB" id="A0A833QW33"/>
<dbReference type="InterPro" id="IPR032435">
    <property type="entry name" value="STML2-like_C"/>
</dbReference>
<dbReference type="SMART" id="SM00244">
    <property type="entry name" value="PHB"/>
    <property type="match status" value="1"/>
</dbReference>
<comment type="similarity">
    <text evidence="1">Belongs to the band 7/mec-2 family.</text>
</comment>
<sequence>MALSRSRLFLKSSDTLRAALLSSSSPLLSLRHYRVSRSRDDFPSPRFEQTSNPTNWGVRIVPEKKAYVIERFGKYLKTLDSGIHLLVPLVDRIAYVHSLKEEAIPIPDQSAITKDNVSISIDGVLYIQNFDDEGIGFLIRSTMKFEMLIVDPILASYGVENPIFAVIQLAQTTMRSELGKITLDKTFEERDMLNIKIVRAINEAATDWGLKCLRYEIRDISPPPGVKAAMEMQAEAERRKRAQILESEGERQAHINIADGKKSSVILASEAAMMDQVNRAKGEAEAILARSRATAGGLRLLSESMKAEGGSEAASLRIAEQYINAFGSIAKEGTTMLLPSEAGNPSAMIAQALAIYKQLSVSNQGGPRHHRKTHQEEITEETPLDAITESFVSEGTDVSHGSGFSLQNPTKGPTN</sequence>
<evidence type="ECO:0000259" key="4">
    <source>
        <dbReference type="SMART" id="SM00244"/>
    </source>
</evidence>
<evidence type="ECO:0000256" key="3">
    <source>
        <dbReference type="SAM" id="MobiDB-lite"/>
    </source>
</evidence>
<keyword evidence="6" id="KW-1185">Reference proteome</keyword>
<gene>
    <name evidence="5" type="ORF">FCM35_KLT01751</name>
</gene>
<dbReference type="Pfam" id="PF01145">
    <property type="entry name" value="Band_7"/>
    <property type="match status" value="1"/>
</dbReference>
<dbReference type="InterPro" id="IPR050710">
    <property type="entry name" value="Band7/mec-2_domain"/>
</dbReference>
<dbReference type="Proteomes" id="UP000623129">
    <property type="component" value="Unassembled WGS sequence"/>
</dbReference>
<evidence type="ECO:0000256" key="2">
    <source>
        <dbReference type="ARBA" id="ARBA00023288"/>
    </source>
</evidence>
<name>A0A833QW33_9POAL</name>
<dbReference type="InterPro" id="IPR036013">
    <property type="entry name" value="Band_7/SPFH_dom_sf"/>
</dbReference>
<feature type="region of interest" description="Disordered" evidence="3">
    <location>
        <begin position="390"/>
        <end position="415"/>
    </location>
</feature>
<reference evidence="5" key="1">
    <citation type="submission" date="2020-01" db="EMBL/GenBank/DDBJ databases">
        <title>Genome sequence of Kobresia littledalei, the first chromosome-level genome in the family Cyperaceae.</title>
        <authorList>
            <person name="Qu G."/>
        </authorList>
    </citation>
    <scope>NUCLEOTIDE SEQUENCE</scope>
    <source>
        <strain evidence="5">C.B.Clarke</strain>
        <tissue evidence="5">Leaf</tissue>
    </source>
</reference>
<dbReference type="Pfam" id="PF16200">
    <property type="entry name" value="Band_7_C"/>
    <property type="match status" value="1"/>
</dbReference>
<evidence type="ECO:0000313" key="6">
    <source>
        <dbReference type="Proteomes" id="UP000623129"/>
    </source>
</evidence>
<dbReference type="InterPro" id="IPR001107">
    <property type="entry name" value="Band_7"/>
</dbReference>
<proteinExistence type="inferred from homology"/>
<organism evidence="5 6">
    <name type="scientific">Carex littledalei</name>
    <dbReference type="NCBI Taxonomy" id="544730"/>
    <lineage>
        <taxon>Eukaryota</taxon>
        <taxon>Viridiplantae</taxon>
        <taxon>Streptophyta</taxon>
        <taxon>Embryophyta</taxon>
        <taxon>Tracheophyta</taxon>
        <taxon>Spermatophyta</taxon>
        <taxon>Magnoliopsida</taxon>
        <taxon>Liliopsida</taxon>
        <taxon>Poales</taxon>
        <taxon>Cyperaceae</taxon>
        <taxon>Cyperoideae</taxon>
        <taxon>Cariceae</taxon>
        <taxon>Carex</taxon>
        <taxon>Carex subgen. Euthyceras</taxon>
    </lineage>
</organism>
<dbReference type="PANTHER" id="PTHR43327">
    <property type="entry name" value="STOMATIN-LIKE PROTEIN 2, MITOCHONDRIAL"/>
    <property type="match status" value="1"/>
</dbReference>
<accession>A0A833QW33</accession>
<protein>
    <submittedName>
        <fullName evidence="5">Stomatin-like protein 2</fullName>
    </submittedName>
</protein>
<dbReference type="CDD" id="cd08829">
    <property type="entry name" value="SPFH_paraslipin"/>
    <property type="match status" value="1"/>
</dbReference>
<dbReference type="Gene3D" id="3.30.479.30">
    <property type="entry name" value="Band 7 domain"/>
    <property type="match status" value="1"/>
</dbReference>
<dbReference type="SUPFAM" id="SSF117892">
    <property type="entry name" value="Band 7/SPFH domain"/>
    <property type="match status" value="1"/>
</dbReference>
<dbReference type="PANTHER" id="PTHR43327:SF10">
    <property type="entry name" value="STOMATIN-LIKE PROTEIN 2, MITOCHONDRIAL"/>
    <property type="match status" value="1"/>
</dbReference>
<evidence type="ECO:0000256" key="1">
    <source>
        <dbReference type="ARBA" id="ARBA00008164"/>
    </source>
</evidence>
<dbReference type="OrthoDB" id="434619at2759"/>
<dbReference type="GO" id="GO:0007005">
    <property type="term" value="P:mitochondrion organization"/>
    <property type="evidence" value="ECO:0007669"/>
    <property type="project" value="TreeGrafter"/>
</dbReference>
<feature type="region of interest" description="Disordered" evidence="3">
    <location>
        <begin position="363"/>
        <end position="382"/>
    </location>
</feature>
<dbReference type="EMBL" id="SWLB01000010">
    <property type="protein sequence ID" value="KAF3334060.1"/>
    <property type="molecule type" value="Genomic_DNA"/>
</dbReference>
<dbReference type="GO" id="GO:0005739">
    <property type="term" value="C:mitochondrion"/>
    <property type="evidence" value="ECO:0007669"/>
    <property type="project" value="TreeGrafter"/>
</dbReference>
<feature type="compositionally biased region" description="Polar residues" evidence="3">
    <location>
        <begin position="402"/>
        <end position="415"/>
    </location>
</feature>
<evidence type="ECO:0000313" key="5">
    <source>
        <dbReference type="EMBL" id="KAF3334060.1"/>
    </source>
</evidence>
<feature type="domain" description="Band 7" evidence="4">
    <location>
        <begin position="56"/>
        <end position="234"/>
    </location>
</feature>
<comment type="caution">
    <text evidence="5">The sequence shown here is derived from an EMBL/GenBank/DDBJ whole genome shotgun (WGS) entry which is preliminary data.</text>
</comment>